<sequence>MTQFLTHTPVWVWFLLATLCFIGYQQTKTRQLSLQRLVILPLMMLGLSLLSLNNSFGFQAAVLALWLSSLLLSTWLFYSRQSSADGSYDDGSGLMTVRGSWLPLMLILGMFLTRYILNAGLAMHAELAQQSAFSLSIATTFGVINGAFLGRVLGLIGGRKVRSLLPA</sequence>
<protein>
    <recommendedName>
        <fullName evidence="4">Transmembrane protein</fullName>
    </recommendedName>
</protein>
<proteinExistence type="predicted"/>
<feature type="transmembrane region" description="Helical" evidence="1">
    <location>
        <begin position="137"/>
        <end position="156"/>
    </location>
</feature>
<keyword evidence="1" id="KW-0472">Membrane</keyword>
<feature type="transmembrane region" description="Helical" evidence="1">
    <location>
        <begin position="58"/>
        <end position="78"/>
    </location>
</feature>
<dbReference type="Pfam" id="PF20327">
    <property type="entry name" value="DUF6622"/>
    <property type="match status" value="1"/>
</dbReference>
<evidence type="ECO:0000256" key="1">
    <source>
        <dbReference type="SAM" id="Phobius"/>
    </source>
</evidence>
<organism evidence="2 3">
    <name type="scientific">Undibacterium seohonense</name>
    <dbReference type="NCBI Taxonomy" id="1344950"/>
    <lineage>
        <taxon>Bacteria</taxon>
        <taxon>Pseudomonadati</taxon>
        <taxon>Pseudomonadota</taxon>
        <taxon>Betaproteobacteria</taxon>
        <taxon>Burkholderiales</taxon>
        <taxon>Oxalobacteraceae</taxon>
        <taxon>Undibacterium</taxon>
    </lineage>
</organism>
<dbReference type="Proteomes" id="UP000648257">
    <property type="component" value="Unassembled WGS sequence"/>
</dbReference>
<dbReference type="EMBL" id="JACOFW010000015">
    <property type="protein sequence ID" value="MBC3808315.1"/>
    <property type="molecule type" value="Genomic_DNA"/>
</dbReference>
<evidence type="ECO:0000313" key="3">
    <source>
        <dbReference type="Proteomes" id="UP000648257"/>
    </source>
</evidence>
<dbReference type="InterPro" id="IPR046730">
    <property type="entry name" value="DUF6622"/>
</dbReference>
<feature type="transmembrane region" description="Helical" evidence="1">
    <location>
        <begin position="36"/>
        <end position="52"/>
    </location>
</feature>
<name>A0ABR6X6V8_9BURK</name>
<keyword evidence="1" id="KW-1133">Transmembrane helix</keyword>
<evidence type="ECO:0000313" key="2">
    <source>
        <dbReference type="EMBL" id="MBC3808315.1"/>
    </source>
</evidence>
<feature type="transmembrane region" description="Helical" evidence="1">
    <location>
        <begin position="6"/>
        <end position="24"/>
    </location>
</feature>
<evidence type="ECO:0008006" key="4">
    <source>
        <dbReference type="Google" id="ProtNLM"/>
    </source>
</evidence>
<keyword evidence="3" id="KW-1185">Reference proteome</keyword>
<gene>
    <name evidence="2" type="ORF">H8K52_13255</name>
</gene>
<comment type="caution">
    <text evidence="2">The sequence shown here is derived from an EMBL/GenBank/DDBJ whole genome shotgun (WGS) entry which is preliminary data.</text>
</comment>
<keyword evidence="1" id="KW-0812">Transmembrane</keyword>
<feature type="transmembrane region" description="Helical" evidence="1">
    <location>
        <begin position="99"/>
        <end position="117"/>
    </location>
</feature>
<accession>A0ABR6X6V8</accession>
<reference evidence="2 3" key="1">
    <citation type="submission" date="2020-08" db="EMBL/GenBank/DDBJ databases">
        <title>Novel species isolated from subtropical streams in China.</title>
        <authorList>
            <person name="Lu H."/>
        </authorList>
    </citation>
    <scope>NUCLEOTIDE SEQUENCE [LARGE SCALE GENOMIC DNA]</scope>
    <source>
        <strain evidence="2 3">KACC 16656</strain>
    </source>
</reference>